<reference evidence="2" key="1">
    <citation type="journal article" date="2020" name="Stud. Mycol.">
        <title>101 Dothideomycetes genomes: a test case for predicting lifestyles and emergence of pathogens.</title>
        <authorList>
            <person name="Haridas S."/>
            <person name="Albert R."/>
            <person name="Binder M."/>
            <person name="Bloem J."/>
            <person name="Labutti K."/>
            <person name="Salamov A."/>
            <person name="Andreopoulos B."/>
            <person name="Baker S."/>
            <person name="Barry K."/>
            <person name="Bills G."/>
            <person name="Bluhm B."/>
            <person name="Cannon C."/>
            <person name="Castanera R."/>
            <person name="Culley D."/>
            <person name="Daum C."/>
            <person name="Ezra D."/>
            <person name="Gonzalez J."/>
            <person name="Henrissat B."/>
            <person name="Kuo A."/>
            <person name="Liang C."/>
            <person name="Lipzen A."/>
            <person name="Lutzoni F."/>
            <person name="Magnuson J."/>
            <person name="Mondo S."/>
            <person name="Nolan M."/>
            <person name="Ohm R."/>
            <person name="Pangilinan J."/>
            <person name="Park H.-J."/>
            <person name="Ramirez L."/>
            <person name="Alfaro M."/>
            <person name="Sun H."/>
            <person name="Tritt A."/>
            <person name="Yoshinaga Y."/>
            <person name="Zwiers L.-H."/>
            <person name="Turgeon B."/>
            <person name="Goodwin S."/>
            <person name="Spatafora J."/>
            <person name="Crous P."/>
            <person name="Grigoriev I."/>
        </authorList>
    </citation>
    <scope>NUCLEOTIDE SEQUENCE</scope>
    <source>
        <strain evidence="2">ATCC 36951</strain>
    </source>
</reference>
<dbReference type="GO" id="GO:0005634">
    <property type="term" value="C:nucleus"/>
    <property type="evidence" value="ECO:0007669"/>
    <property type="project" value="TreeGrafter"/>
</dbReference>
<dbReference type="Pfam" id="PF00856">
    <property type="entry name" value="SET"/>
    <property type="match status" value="1"/>
</dbReference>
<accession>A0A6A6D1I3</accession>
<feature type="domain" description="SET" evidence="1">
    <location>
        <begin position="7"/>
        <end position="312"/>
    </location>
</feature>
<sequence>MSPPESGWFEVRDIPNAGRGVIARCDVPAGTLMLQSGPPAFHVVFKLYGKETCAYCFHWDRGRTLPIRDHTTAKVFCSESCRAGWAQEQGKAGVDAWLCLADFLRARGRGTNADEEMGDGARPQPGEIETAWQEADRQAKILRVSRESKTPQSKLDRKATLAIMRKIGEAIDSDVLSYLLCGLLYRYKDPTRWADEVLSLAMDDEPYKTQKDLESNCNSYLQLVSVLPLELLPLITPELCRTIVRADNHNAFGIRSGGEDSEEYMGYGVYPSASYFNHSCAPNLKKQRVGRQWQFTAGLDISLGDQCCISYLGGDERDMNFEDRQRRLKEAWGFDCGCGRCTDERPG</sequence>
<dbReference type="GeneID" id="54557363"/>
<name>A0A6A6D1I3_ZASCE</name>
<dbReference type="PANTHER" id="PTHR12197:SF294">
    <property type="entry name" value="POTENTIAL PROTEIN LYSINE METHYLTRANSFERASE SET6"/>
    <property type="match status" value="1"/>
</dbReference>
<dbReference type="Gene3D" id="2.170.270.10">
    <property type="entry name" value="SET domain"/>
    <property type="match status" value="1"/>
</dbReference>
<protein>
    <recommendedName>
        <fullName evidence="1">SET domain-containing protein</fullName>
    </recommendedName>
</protein>
<dbReference type="AlphaFoldDB" id="A0A6A6D1I3"/>
<dbReference type="SUPFAM" id="SSF82199">
    <property type="entry name" value="SET domain"/>
    <property type="match status" value="1"/>
</dbReference>
<evidence type="ECO:0000259" key="1">
    <source>
        <dbReference type="PROSITE" id="PS50280"/>
    </source>
</evidence>
<dbReference type="PANTHER" id="PTHR12197">
    <property type="entry name" value="HISTONE-LYSINE N-METHYLTRANSFERASE SMYD"/>
    <property type="match status" value="1"/>
</dbReference>
<dbReference type="InterPro" id="IPR001214">
    <property type="entry name" value="SET_dom"/>
</dbReference>
<evidence type="ECO:0000313" key="3">
    <source>
        <dbReference type="Proteomes" id="UP000799537"/>
    </source>
</evidence>
<dbReference type="InterPro" id="IPR050869">
    <property type="entry name" value="H3K4_H4K5_MeTrfase"/>
</dbReference>
<gene>
    <name evidence="2" type="ORF">M409DRAFT_17511</name>
</gene>
<dbReference type="RefSeq" id="XP_033673167.1">
    <property type="nucleotide sequence ID" value="XM_033804091.1"/>
</dbReference>
<evidence type="ECO:0000313" key="2">
    <source>
        <dbReference type="EMBL" id="KAF2172278.1"/>
    </source>
</evidence>
<dbReference type="Proteomes" id="UP000799537">
    <property type="component" value="Unassembled WGS sequence"/>
</dbReference>
<dbReference type="EMBL" id="ML993581">
    <property type="protein sequence ID" value="KAF2172278.1"/>
    <property type="molecule type" value="Genomic_DNA"/>
</dbReference>
<proteinExistence type="predicted"/>
<dbReference type="PROSITE" id="PS50280">
    <property type="entry name" value="SET"/>
    <property type="match status" value="1"/>
</dbReference>
<keyword evidence="3" id="KW-1185">Reference proteome</keyword>
<organism evidence="2 3">
    <name type="scientific">Zasmidium cellare ATCC 36951</name>
    <dbReference type="NCBI Taxonomy" id="1080233"/>
    <lineage>
        <taxon>Eukaryota</taxon>
        <taxon>Fungi</taxon>
        <taxon>Dikarya</taxon>
        <taxon>Ascomycota</taxon>
        <taxon>Pezizomycotina</taxon>
        <taxon>Dothideomycetes</taxon>
        <taxon>Dothideomycetidae</taxon>
        <taxon>Mycosphaerellales</taxon>
        <taxon>Mycosphaerellaceae</taxon>
        <taxon>Zasmidium</taxon>
    </lineage>
</organism>
<dbReference type="CDD" id="cd20071">
    <property type="entry name" value="SET_SMYD"/>
    <property type="match status" value="1"/>
</dbReference>
<dbReference type="OrthoDB" id="1028014at2759"/>
<dbReference type="InterPro" id="IPR046341">
    <property type="entry name" value="SET_dom_sf"/>
</dbReference>